<evidence type="ECO:0000256" key="1">
    <source>
        <dbReference type="ARBA" id="ARBA00023015"/>
    </source>
</evidence>
<evidence type="ECO:0000313" key="5">
    <source>
        <dbReference type="EMBL" id="MER5170394.1"/>
    </source>
</evidence>
<dbReference type="InterPro" id="IPR012318">
    <property type="entry name" value="HTH_CRP"/>
</dbReference>
<comment type="caution">
    <text evidence="5">The sequence shown here is derived from an EMBL/GenBank/DDBJ whole genome shotgun (WGS) entry which is preliminary data.</text>
</comment>
<dbReference type="InterPro" id="IPR014710">
    <property type="entry name" value="RmlC-like_jellyroll"/>
</dbReference>
<evidence type="ECO:0000256" key="2">
    <source>
        <dbReference type="ARBA" id="ARBA00023125"/>
    </source>
</evidence>
<dbReference type="InterPro" id="IPR036390">
    <property type="entry name" value="WH_DNA-bd_sf"/>
</dbReference>
<dbReference type="Pfam" id="PF00027">
    <property type="entry name" value="cNMP_binding"/>
    <property type="match status" value="1"/>
</dbReference>
<dbReference type="PANTHER" id="PTHR24567">
    <property type="entry name" value="CRP FAMILY TRANSCRIPTIONAL REGULATORY PROTEIN"/>
    <property type="match status" value="1"/>
</dbReference>
<accession>A0ABV1SBV7</accession>
<dbReference type="InterPro" id="IPR018490">
    <property type="entry name" value="cNMP-bd_dom_sf"/>
</dbReference>
<dbReference type="InterPro" id="IPR050397">
    <property type="entry name" value="Env_Response_Regulators"/>
</dbReference>
<keyword evidence="6" id="KW-1185">Reference proteome</keyword>
<name>A0ABV1SBV7_9RHOB</name>
<keyword evidence="3" id="KW-0804">Transcription</keyword>
<sequence>MLQPSPRHVHSTSCAACPLQNNPCFEDFSARELAFMEKFKTGEISVAAGSAVITEGAASQHMYTVLSGLGIRYKSLPNGNRQVLNFVFPGDFIGLQAAVMGEMCHGFEATTEMRLCVFDRARYWDLLRNEPERAHSLTWIAAREENFLGESLATIGQRGASSRIAWALLQIYTRQAELGASRSKHDGLWVPMPWKQQDLANALGMSLVHTNKTLAKLKRAGLAEWSRGWLALPDPERLAREQEIVLPGQATRPLL</sequence>
<dbReference type="Pfam" id="PF13545">
    <property type="entry name" value="HTH_Crp_2"/>
    <property type="match status" value="1"/>
</dbReference>
<protein>
    <submittedName>
        <fullName evidence="5">Crp/Fnr family transcriptional regulator</fullName>
    </submittedName>
</protein>
<keyword evidence="1" id="KW-0805">Transcription regulation</keyword>
<dbReference type="Gene3D" id="2.60.120.10">
    <property type="entry name" value="Jelly Rolls"/>
    <property type="match status" value="1"/>
</dbReference>
<evidence type="ECO:0000313" key="6">
    <source>
        <dbReference type="Proteomes" id="UP001438953"/>
    </source>
</evidence>
<dbReference type="SUPFAM" id="SSF46785">
    <property type="entry name" value="Winged helix' DNA-binding domain"/>
    <property type="match status" value="1"/>
</dbReference>
<organism evidence="5 6">
    <name type="scientific">Thioclava kandeliae</name>
    <dbReference type="NCBI Taxonomy" id="3070818"/>
    <lineage>
        <taxon>Bacteria</taxon>
        <taxon>Pseudomonadati</taxon>
        <taxon>Pseudomonadota</taxon>
        <taxon>Alphaproteobacteria</taxon>
        <taxon>Rhodobacterales</taxon>
        <taxon>Paracoccaceae</taxon>
        <taxon>Thioclava</taxon>
    </lineage>
</organism>
<dbReference type="PROSITE" id="PS51063">
    <property type="entry name" value="HTH_CRP_2"/>
    <property type="match status" value="1"/>
</dbReference>
<dbReference type="PANTHER" id="PTHR24567:SF68">
    <property type="entry name" value="DNA-BINDING TRANSCRIPTIONAL DUAL REGULATOR CRP"/>
    <property type="match status" value="1"/>
</dbReference>
<evidence type="ECO:0000256" key="3">
    <source>
        <dbReference type="ARBA" id="ARBA00023163"/>
    </source>
</evidence>
<reference evidence="5 6" key="1">
    <citation type="submission" date="2024-06" db="EMBL/GenBank/DDBJ databases">
        <title>Thioclava kandeliae sp. nov. from a rhizosphere soil sample of Kandelia candel in a mangrove.</title>
        <authorList>
            <person name="Mu T."/>
        </authorList>
    </citation>
    <scope>NUCLEOTIDE SEQUENCE [LARGE SCALE GENOMIC DNA]</scope>
    <source>
        <strain evidence="5 6">CPCC 100088</strain>
    </source>
</reference>
<dbReference type="EMBL" id="JAYWLC010000001">
    <property type="protein sequence ID" value="MER5170394.1"/>
    <property type="molecule type" value="Genomic_DNA"/>
</dbReference>
<dbReference type="CDD" id="cd00038">
    <property type="entry name" value="CAP_ED"/>
    <property type="match status" value="1"/>
</dbReference>
<keyword evidence="2" id="KW-0238">DNA-binding</keyword>
<dbReference type="Gene3D" id="1.10.10.10">
    <property type="entry name" value="Winged helix-like DNA-binding domain superfamily/Winged helix DNA-binding domain"/>
    <property type="match status" value="1"/>
</dbReference>
<dbReference type="SUPFAM" id="SSF51206">
    <property type="entry name" value="cAMP-binding domain-like"/>
    <property type="match status" value="1"/>
</dbReference>
<dbReference type="InterPro" id="IPR036388">
    <property type="entry name" value="WH-like_DNA-bd_sf"/>
</dbReference>
<dbReference type="Proteomes" id="UP001438953">
    <property type="component" value="Unassembled WGS sequence"/>
</dbReference>
<dbReference type="RefSeq" id="WP_339112321.1">
    <property type="nucleotide sequence ID" value="NZ_JAYWLC010000001.1"/>
</dbReference>
<dbReference type="InterPro" id="IPR000595">
    <property type="entry name" value="cNMP-bd_dom"/>
</dbReference>
<evidence type="ECO:0000259" key="4">
    <source>
        <dbReference type="PROSITE" id="PS51063"/>
    </source>
</evidence>
<gene>
    <name evidence="5" type="ORF">VSX56_01280</name>
</gene>
<feature type="domain" description="HTH crp-type" evidence="4">
    <location>
        <begin position="158"/>
        <end position="236"/>
    </location>
</feature>
<proteinExistence type="predicted"/>